<comment type="catalytic activity">
    <reaction evidence="1 7">
        <text>a ribonucleoside 5'-phosphate + H2O = a ribonucleoside + phosphate</text>
        <dbReference type="Rhea" id="RHEA:12484"/>
        <dbReference type="ChEBI" id="CHEBI:15377"/>
        <dbReference type="ChEBI" id="CHEBI:18254"/>
        <dbReference type="ChEBI" id="CHEBI:43474"/>
        <dbReference type="ChEBI" id="CHEBI:58043"/>
        <dbReference type="EC" id="3.1.3.5"/>
    </reaction>
</comment>
<keyword evidence="11" id="KW-1185">Reference proteome</keyword>
<keyword evidence="8" id="KW-0732">Signal</keyword>
<evidence type="ECO:0000256" key="1">
    <source>
        <dbReference type="ARBA" id="ARBA00000815"/>
    </source>
</evidence>
<dbReference type="HAMAP" id="MF_00060">
    <property type="entry name" value="SurE"/>
    <property type="match status" value="1"/>
</dbReference>
<feature type="chain" id="PRO_5047270695" description="5'-nucleotidase SurE" evidence="8">
    <location>
        <begin position="25"/>
        <end position="315"/>
    </location>
</feature>
<dbReference type="NCBIfam" id="NF001493">
    <property type="entry name" value="PRK00346.2-3"/>
    <property type="match status" value="1"/>
</dbReference>
<accession>A0ABX8CDH2</accession>
<dbReference type="EMBL" id="CP060791">
    <property type="protein sequence ID" value="QVE49059.1"/>
    <property type="molecule type" value="Genomic_DNA"/>
</dbReference>
<feature type="binding site" evidence="7">
    <location>
        <position position="51"/>
    </location>
    <ligand>
        <name>a divalent metal cation</name>
        <dbReference type="ChEBI" id="CHEBI:60240"/>
    </ligand>
</feature>
<sequence>MKIHFFRIQYLFCALLMCFPLTTAFSKEKEASVSEKSDQSKKRMKILLTNDDGISSKGMTLLVSNLLKADFADIYIVAPATEQSAKSMAFTCRESVILQPYDYPQPVAGAWSVSGTPVDCVKIALSYLFKDALPDLVLSGINSGSNAGRHVFYSGTTGAAMEAILYGIPAIGLSQEKRICAFQENNPNVPEILKSLSLYALSLPFGSHPVVLNVNFPANSKPWKGMRFVSGGEEYSCGVPKLLLCNGDSKIFALTNCPMVVGEAPSEEYQAILDNYISVAPLVVRSSPIATLSLKEFQQLQVGFHNFANTIAMRK</sequence>
<keyword evidence="5 7" id="KW-0547">Nucleotide-binding</keyword>
<evidence type="ECO:0000256" key="4">
    <source>
        <dbReference type="ARBA" id="ARBA00022723"/>
    </source>
</evidence>
<evidence type="ECO:0000256" key="8">
    <source>
        <dbReference type="SAM" id="SignalP"/>
    </source>
</evidence>
<feature type="binding site" evidence="7">
    <location>
        <position position="52"/>
    </location>
    <ligand>
        <name>a divalent metal cation</name>
        <dbReference type="ChEBI" id="CHEBI:60240"/>
    </ligand>
</feature>
<feature type="domain" description="Survival protein SurE-like phosphatase/nucleotidase" evidence="9">
    <location>
        <begin position="46"/>
        <end position="233"/>
    </location>
</feature>
<dbReference type="Proteomes" id="UP000680625">
    <property type="component" value="Chromosome"/>
</dbReference>
<dbReference type="EC" id="3.1.3.5" evidence="7"/>
<evidence type="ECO:0000256" key="7">
    <source>
        <dbReference type="HAMAP-Rule" id="MF_00060"/>
    </source>
</evidence>
<comment type="similarity">
    <text evidence="2 7">Belongs to the SurE nucleotidase family.</text>
</comment>
<organism evidence="10 11">
    <name type="scientific">Chlamydia crocodili</name>
    <dbReference type="NCBI Taxonomy" id="2766982"/>
    <lineage>
        <taxon>Bacteria</taxon>
        <taxon>Pseudomonadati</taxon>
        <taxon>Chlamydiota</taxon>
        <taxon>Chlamydiia</taxon>
        <taxon>Chlamydiales</taxon>
        <taxon>Chlamydiaceae</taxon>
        <taxon>Chlamydia/Chlamydophila group</taxon>
        <taxon>Chlamydia</taxon>
    </lineage>
</organism>
<proteinExistence type="inferred from homology"/>
<comment type="function">
    <text evidence="7">Nucleotidase that shows phosphatase activity on nucleoside 5'-monophosphates.</text>
</comment>
<feature type="binding site" evidence="7">
    <location>
        <position position="84"/>
    </location>
    <ligand>
        <name>a divalent metal cation</name>
        <dbReference type="ChEBI" id="CHEBI:60240"/>
    </ligand>
</feature>
<dbReference type="PANTHER" id="PTHR30457">
    <property type="entry name" value="5'-NUCLEOTIDASE SURE"/>
    <property type="match status" value="1"/>
</dbReference>
<name>A0ABX8CDH2_9CHLA</name>
<keyword evidence="4 7" id="KW-0479">Metal-binding</keyword>
<comment type="subcellular location">
    <subcellularLocation>
        <location evidence="7">Cytoplasm</location>
    </subcellularLocation>
</comment>
<keyword evidence="3 7" id="KW-0963">Cytoplasm</keyword>
<feature type="binding site" evidence="7">
    <location>
        <position position="142"/>
    </location>
    <ligand>
        <name>a divalent metal cation</name>
        <dbReference type="ChEBI" id="CHEBI:60240"/>
    </ligand>
</feature>
<evidence type="ECO:0000259" key="9">
    <source>
        <dbReference type="Pfam" id="PF01975"/>
    </source>
</evidence>
<dbReference type="Pfam" id="PF01975">
    <property type="entry name" value="SurE"/>
    <property type="match status" value="1"/>
</dbReference>
<dbReference type="NCBIfam" id="TIGR00087">
    <property type="entry name" value="surE"/>
    <property type="match status" value="1"/>
</dbReference>
<evidence type="ECO:0000313" key="11">
    <source>
        <dbReference type="Proteomes" id="UP000680625"/>
    </source>
</evidence>
<dbReference type="SUPFAM" id="SSF64167">
    <property type="entry name" value="SurE-like"/>
    <property type="match status" value="1"/>
</dbReference>
<reference evidence="10 11" key="1">
    <citation type="submission" date="2020-08" db="EMBL/GenBank/DDBJ databases">
        <title>Isolation and characterization of novel Chlamydia from Siamese crocodiles (Crocodylus siamensis).</title>
        <authorList>
            <person name="Sariya L."/>
        </authorList>
    </citation>
    <scope>NUCLEOTIDE SEQUENCE [LARGE SCALE GENOMIC DNA]</scope>
    <source>
        <strain evidence="10 11">No. 12</strain>
    </source>
</reference>
<protein>
    <recommendedName>
        <fullName evidence="7">5'-nucleotidase SurE</fullName>
        <ecNumber evidence="7">3.1.3.5</ecNumber>
    </recommendedName>
    <alternativeName>
        <fullName evidence="7">Nucleoside 5'-monophosphate phosphohydrolase</fullName>
    </alternativeName>
</protein>
<feature type="signal peptide" evidence="8">
    <location>
        <begin position="1"/>
        <end position="24"/>
    </location>
</feature>
<comment type="cofactor">
    <cofactor evidence="7">
        <name>a divalent metal cation</name>
        <dbReference type="ChEBI" id="CHEBI:60240"/>
    </cofactor>
    <text evidence="7">Binds 1 divalent metal cation per subunit.</text>
</comment>
<dbReference type="InterPro" id="IPR002828">
    <property type="entry name" value="SurE-like_Pase/nucleotidase"/>
</dbReference>
<evidence type="ECO:0000256" key="2">
    <source>
        <dbReference type="ARBA" id="ARBA00011062"/>
    </source>
</evidence>
<dbReference type="PANTHER" id="PTHR30457:SF12">
    <property type="entry name" value="5'_3'-NUCLEOTIDASE SURE"/>
    <property type="match status" value="1"/>
</dbReference>
<keyword evidence="6 7" id="KW-0378">Hydrolase</keyword>
<evidence type="ECO:0000256" key="3">
    <source>
        <dbReference type="ARBA" id="ARBA00022490"/>
    </source>
</evidence>
<dbReference type="InterPro" id="IPR036523">
    <property type="entry name" value="SurE-like_sf"/>
</dbReference>
<evidence type="ECO:0000256" key="6">
    <source>
        <dbReference type="ARBA" id="ARBA00022801"/>
    </source>
</evidence>
<dbReference type="Gene3D" id="3.40.1210.10">
    <property type="entry name" value="Survival protein SurE-like phosphatase/nucleotidase"/>
    <property type="match status" value="1"/>
</dbReference>
<evidence type="ECO:0000313" key="10">
    <source>
        <dbReference type="EMBL" id="QVE49059.1"/>
    </source>
</evidence>
<gene>
    <name evidence="7 10" type="primary">surE</name>
    <name evidence="10" type="ORF">H9Q19_05095</name>
</gene>
<dbReference type="InterPro" id="IPR030048">
    <property type="entry name" value="SurE"/>
</dbReference>
<evidence type="ECO:0000256" key="5">
    <source>
        <dbReference type="ARBA" id="ARBA00022741"/>
    </source>
</evidence>